<evidence type="ECO:0000256" key="2">
    <source>
        <dbReference type="ARBA" id="ARBA00023002"/>
    </source>
</evidence>
<dbReference type="PANTHER" id="PTHR42901:SF1">
    <property type="entry name" value="ALCOHOL DEHYDROGENASE"/>
    <property type="match status" value="1"/>
</dbReference>
<dbReference type="InterPro" id="IPR002347">
    <property type="entry name" value="SDR_fam"/>
</dbReference>
<reference evidence="4 5" key="1">
    <citation type="journal article" date="2020" name="G3 (Bethesda)">
        <title>Improved Reference Genome for Cyclotella cryptica CCMP332, a Model for Cell Wall Morphogenesis, Salinity Adaptation, and Lipid Production in Diatoms (Bacillariophyta).</title>
        <authorList>
            <person name="Roberts W.R."/>
            <person name="Downey K.M."/>
            <person name="Ruck E.C."/>
            <person name="Traller J.C."/>
            <person name="Alverson A.J."/>
        </authorList>
    </citation>
    <scope>NUCLEOTIDE SEQUENCE [LARGE SCALE GENOMIC DNA]</scope>
    <source>
        <strain evidence="4 5">CCMP332</strain>
    </source>
</reference>
<proteinExistence type="inferred from homology"/>
<dbReference type="SUPFAM" id="SSF51735">
    <property type="entry name" value="NAD(P)-binding Rossmann-fold domains"/>
    <property type="match status" value="1"/>
</dbReference>
<feature type="compositionally biased region" description="Basic and acidic residues" evidence="3">
    <location>
        <begin position="281"/>
        <end position="294"/>
    </location>
</feature>
<evidence type="ECO:0000313" key="5">
    <source>
        <dbReference type="Proteomes" id="UP001516023"/>
    </source>
</evidence>
<protein>
    <submittedName>
        <fullName evidence="4">Uncharacterized protein</fullName>
    </submittedName>
</protein>
<feature type="compositionally biased region" description="Low complexity" evidence="3">
    <location>
        <begin position="88"/>
        <end position="97"/>
    </location>
</feature>
<dbReference type="AlphaFoldDB" id="A0ABD3PN70"/>
<feature type="region of interest" description="Disordered" evidence="3">
    <location>
        <begin position="273"/>
        <end position="313"/>
    </location>
</feature>
<dbReference type="InterPro" id="IPR036291">
    <property type="entry name" value="NAD(P)-bd_dom_sf"/>
</dbReference>
<feature type="compositionally biased region" description="Basic and acidic residues" evidence="3">
    <location>
        <begin position="304"/>
        <end position="313"/>
    </location>
</feature>
<dbReference type="EMBL" id="JABMIG020000140">
    <property type="protein sequence ID" value="KAL3789504.1"/>
    <property type="molecule type" value="Genomic_DNA"/>
</dbReference>
<feature type="region of interest" description="Disordered" evidence="3">
    <location>
        <begin position="856"/>
        <end position="924"/>
    </location>
</feature>
<organism evidence="4 5">
    <name type="scientific">Cyclotella cryptica</name>
    <dbReference type="NCBI Taxonomy" id="29204"/>
    <lineage>
        <taxon>Eukaryota</taxon>
        <taxon>Sar</taxon>
        <taxon>Stramenopiles</taxon>
        <taxon>Ochrophyta</taxon>
        <taxon>Bacillariophyta</taxon>
        <taxon>Coscinodiscophyceae</taxon>
        <taxon>Thalassiosirophycidae</taxon>
        <taxon>Stephanodiscales</taxon>
        <taxon>Stephanodiscaceae</taxon>
        <taxon>Cyclotella</taxon>
    </lineage>
</organism>
<dbReference type="Gene3D" id="3.40.50.720">
    <property type="entry name" value="NAD(P)-binding Rossmann-like Domain"/>
    <property type="match status" value="1"/>
</dbReference>
<comment type="similarity">
    <text evidence="1">Belongs to the short-chain dehydrogenases/reductases (SDR) family.</text>
</comment>
<evidence type="ECO:0000313" key="4">
    <source>
        <dbReference type="EMBL" id="KAL3789504.1"/>
    </source>
</evidence>
<feature type="compositionally biased region" description="Polar residues" evidence="3">
    <location>
        <begin position="114"/>
        <end position="126"/>
    </location>
</feature>
<keyword evidence="5" id="KW-1185">Reference proteome</keyword>
<dbReference type="GO" id="GO:0016491">
    <property type="term" value="F:oxidoreductase activity"/>
    <property type="evidence" value="ECO:0007669"/>
    <property type="project" value="UniProtKB-KW"/>
</dbReference>
<keyword evidence="2" id="KW-0560">Oxidoreductase</keyword>
<feature type="compositionally biased region" description="Basic and acidic residues" evidence="3">
    <location>
        <begin position="901"/>
        <end position="912"/>
    </location>
</feature>
<comment type="caution">
    <text evidence="4">The sequence shown here is derived from an EMBL/GenBank/DDBJ whole genome shotgun (WGS) entry which is preliminary data.</text>
</comment>
<dbReference type="PRINTS" id="PR00081">
    <property type="entry name" value="GDHRDH"/>
</dbReference>
<sequence length="945" mass="106077">MFKMRAGIISSRVVLLGAVVLWSGRATLVDAKSNLLRAENVFGWRQEKSSTIKHGYRANPRLVNKTKYSEVHSSSSPLKRSENVFGWQQSSKKSQTSDQRRTSRKASPRGNGKSILNTNSSTNDNTAKGMDDANSMSDNLYDENNHRSGSSHPRISPPNIKLQPRKKELWLPWPLGALRNDYYRFAEQQRLQSGYDEQSNHLRQQERLRSYYSDGHDGFHSPTNLFLHGRDWAGRMFQRSQSFVPRRIKQDDTEMKSTPPGFWVKDTTTSMATASATMGRKKQEEEQRKNENRYKKASKQKVTRGGDSEDDGRKRHWDHEMILKYVKLQMKVRLRQLGYVGSDFSVHLPPASPTLLLLYMLPSTQDPLRRLVKISLTGATISWMHSEATKYRRFAPLPTMQGMNVRRPDLLPFLPEEEFVEKVDHQSSVSPDNNRRGVSNNVEIHANNSSHTLWDPFQSFGTISSAYRGWLEGQSIQSRVSHEQRRKQAQTQLLAIRESSMNTTFPTENSYALITGASRGIGRALAVELARYRIPLILVARDISKLTQVANDIETYYNVPCRILQADLSSPDCASRIHAATTEAGLKVDILINNAGVCNQGEMVEGDIDSTMNMVQVNVGSVVQLSHLYGKDMKERRRGRMLFVSSMAGAMPGCASVAVYAATKSFEKSLASSLGREMERYGIGVTCLLPGAVRDTDFASRSSVEDAVCFQVPGYAKSPEMVAGEGVKALMLGYPEVYPGWENRIFAKLGLPFCPPRIAGLIGEYAWSPWQLGIPSKRQMEVKALPSVPNNSWKFRRPSLGSGMLRLPDMPKRQISEAKTDDILFSRSPRDEESIKLNDAHVGVDPIVSESVAQVVPKNTSESASSVASPTSPPNLPLLGIQDRKMPPESSAQQQVGDGLGHPEYDTNKDSGEVDTVIIPKSNETWYPSMLDQKQYDFRDRRLDY</sequence>
<dbReference type="Proteomes" id="UP001516023">
    <property type="component" value="Unassembled WGS sequence"/>
</dbReference>
<evidence type="ECO:0000256" key="1">
    <source>
        <dbReference type="ARBA" id="ARBA00006484"/>
    </source>
</evidence>
<dbReference type="Pfam" id="PF00106">
    <property type="entry name" value="adh_short"/>
    <property type="match status" value="1"/>
</dbReference>
<feature type="region of interest" description="Disordered" evidence="3">
    <location>
        <begin position="67"/>
        <end position="160"/>
    </location>
</feature>
<feature type="compositionally biased region" description="Low complexity" evidence="3">
    <location>
        <begin position="860"/>
        <end position="870"/>
    </location>
</feature>
<dbReference type="PANTHER" id="PTHR42901">
    <property type="entry name" value="ALCOHOL DEHYDROGENASE"/>
    <property type="match status" value="1"/>
</dbReference>
<gene>
    <name evidence="4" type="ORF">HJC23_009740</name>
</gene>
<evidence type="ECO:0000256" key="3">
    <source>
        <dbReference type="SAM" id="MobiDB-lite"/>
    </source>
</evidence>
<name>A0ABD3PN70_9STRA</name>
<accession>A0ABD3PN70</accession>